<dbReference type="STRING" id="157652.A0A371GW69"/>
<dbReference type="Pfam" id="PF23770">
    <property type="entry name" value="Beta-prop_RIG_1st"/>
    <property type="match status" value="1"/>
</dbReference>
<dbReference type="SMART" id="SM00320">
    <property type="entry name" value="WD40"/>
    <property type="match status" value="4"/>
</dbReference>
<dbReference type="SMART" id="SM00668">
    <property type="entry name" value="CTLH"/>
    <property type="match status" value="1"/>
</dbReference>
<evidence type="ECO:0000256" key="1">
    <source>
        <dbReference type="ARBA" id="ARBA00022574"/>
    </source>
</evidence>
<dbReference type="AlphaFoldDB" id="A0A371GW69"/>
<dbReference type="InterPro" id="IPR036322">
    <property type="entry name" value="WD40_repeat_dom_sf"/>
</dbReference>
<dbReference type="SUPFAM" id="SSF50978">
    <property type="entry name" value="WD40 repeat-like"/>
    <property type="match status" value="1"/>
</dbReference>
<dbReference type="InterPro" id="IPR015943">
    <property type="entry name" value="WD40/YVTN_repeat-like_dom_sf"/>
</dbReference>
<gene>
    <name evidence="5" type="primary">TPR2</name>
    <name evidence="5" type="ORF">CR513_22914</name>
</gene>
<dbReference type="OrthoDB" id="1850764at2759"/>
<evidence type="ECO:0000259" key="4">
    <source>
        <dbReference type="PROSITE" id="PS50897"/>
    </source>
</evidence>
<feature type="repeat" description="WD" evidence="3">
    <location>
        <begin position="526"/>
        <end position="567"/>
    </location>
</feature>
<proteinExistence type="predicted"/>
<dbReference type="PROSITE" id="PS50897">
    <property type="entry name" value="CTLH"/>
    <property type="match status" value="1"/>
</dbReference>
<accession>A0A371GW69</accession>
<dbReference type="PROSITE" id="PS50294">
    <property type="entry name" value="WD_REPEATS_REGION"/>
    <property type="match status" value="1"/>
</dbReference>
<dbReference type="Proteomes" id="UP000257109">
    <property type="component" value="Unassembled WGS sequence"/>
</dbReference>
<feature type="non-terminal residue" evidence="5">
    <location>
        <position position="1"/>
    </location>
</feature>
<evidence type="ECO:0000313" key="5">
    <source>
        <dbReference type="EMBL" id="RDX94673.1"/>
    </source>
</evidence>
<keyword evidence="6" id="KW-1185">Reference proteome</keyword>
<dbReference type="InterPro" id="IPR048419">
    <property type="entry name" value="Topless_Znf"/>
</dbReference>
<keyword evidence="1 3" id="KW-0853">WD repeat</keyword>
<dbReference type="PANTHER" id="PTHR44083">
    <property type="entry name" value="TOPLESS-RELATED PROTEIN 1-RELATED"/>
    <property type="match status" value="1"/>
</dbReference>
<keyword evidence="2" id="KW-0677">Repeat</keyword>
<feature type="domain" description="CTLH" evidence="4">
    <location>
        <begin position="35"/>
        <end position="93"/>
    </location>
</feature>
<dbReference type="PROSITE" id="PS50082">
    <property type="entry name" value="WD_REPEATS_2"/>
    <property type="match status" value="1"/>
</dbReference>
<sequence length="701" mass="78724">MSPLNKDMVFLILQFLEDEKYKEVVHKLEQVSGLFFNLRYLEEKTLAGEWDELEKYLSGFIKLDDNQYSMKMFFEIRKQKYFEALVRDDKAKALDILMNDLKVFSTYNEEIYKELTHLLTLANFRDNEKLSKYADIKSAQEALLVELKKLVEVNPMFKDKLAFPSLNANRFNWQHQKCKNPRPNPEMETLFIDHTCQPPSAPTLVIGNPSSSQSLLPFPLTTTADNVNALPRWMLNTNPSSSIQATKTLSCSPFPSLPTADDVSPLARWMANANPSSSTQSPALTASSLLGPPNQVAISKHSRTPSNALGMVDYQNTDHGQPMKRLRSAPSIDENPVFSANRIIRSLDDLTDRSQPGELTQIVDPVHCQVVTVQYSTDPSNKVVRLLYTNSGNGFLALGSRGIQKLWKWMCNEQNPTGKATTRVAPQHWQSNRGLTMINDIPNNSEEAVPCMTISSNDSYVMSAFGGKISLFNMVTFKVMTTFMSPPPSPTFLLCHPKDNNLLAIGMEDATIIIYCVKTNEIKYGLKGHEKRITGLAFSTRLHLLVSSSADGQLCSWSTDTWDKKNSHSIQLPYGKAPVGDTRVYFHTDQERLLVCHESQLAIYNASKMELTQLWVPQDRVHGSITFATYSCNSQLVYAAFTDGNIGVFEADCLRLRRRIASSAYLNQTRSNSQNVYPLVVATHPAEPDQFAIGLSNGLIK</sequence>
<dbReference type="InterPro" id="IPR027728">
    <property type="entry name" value="Topless_fam"/>
</dbReference>
<dbReference type="Pfam" id="PF21359">
    <property type="entry name" value="zf_topless"/>
    <property type="match status" value="1"/>
</dbReference>
<evidence type="ECO:0000256" key="3">
    <source>
        <dbReference type="PROSITE-ProRule" id="PRU00221"/>
    </source>
</evidence>
<dbReference type="PROSITE" id="PS50896">
    <property type="entry name" value="LISH"/>
    <property type="match status" value="1"/>
</dbReference>
<feature type="non-terminal residue" evidence="5">
    <location>
        <position position="701"/>
    </location>
</feature>
<protein>
    <submittedName>
        <fullName evidence="5">Topless-related protein 2</fullName>
    </submittedName>
</protein>
<dbReference type="InterPro" id="IPR006595">
    <property type="entry name" value="CTLH_C"/>
</dbReference>
<dbReference type="InterPro" id="IPR056432">
    <property type="entry name" value="Beta-prop_GEMI5_1st"/>
</dbReference>
<dbReference type="InterPro" id="IPR006594">
    <property type="entry name" value="LisH"/>
</dbReference>
<evidence type="ECO:0000313" key="6">
    <source>
        <dbReference type="Proteomes" id="UP000257109"/>
    </source>
</evidence>
<dbReference type="Pfam" id="PF21889">
    <property type="entry name" value="TPR1-like_2nd"/>
    <property type="match status" value="1"/>
</dbReference>
<comment type="caution">
    <text evidence="5">The sequence shown here is derived from an EMBL/GenBank/DDBJ whole genome shotgun (WGS) entry which is preliminary data.</text>
</comment>
<organism evidence="5 6">
    <name type="scientific">Mucuna pruriens</name>
    <name type="common">Velvet bean</name>
    <name type="synonym">Dolichos pruriens</name>
    <dbReference type="NCBI Taxonomy" id="157652"/>
    <lineage>
        <taxon>Eukaryota</taxon>
        <taxon>Viridiplantae</taxon>
        <taxon>Streptophyta</taxon>
        <taxon>Embryophyta</taxon>
        <taxon>Tracheophyta</taxon>
        <taxon>Spermatophyta</taxon>
        <taxon>Magnoliopsida</taxon>
        <taxon>eudicotyledons</taxon>
        <taxon>Gunneridae</taxon>
        <taxon>Pentapetalae</taxon>
        <taxon>rosids</taxon>
        <taxon>fabids</taxon>
        <taxon>Fabales</taxon>
        <taxon>Fabaceae</taxon>
        <taxon>Papilionoideae</taxon>
        <taxon>50 kb inversion clade</taxon>
        <taxon>NPAAA clade</taxon>
        <taxon>indigoferoid/millettioid clade</taxon>
        <taxon>Phaseoleae</taxon>
        <taxon>Mucuna</taxon>
    </lineage>
</organism>
<dbReference type="PANTHER" id="PTHR44083:SF43">
    <property type="entry name" value="TRANSDUCIN FAMILY PROTEIN_WD-40 REPEAT PROTEIN"/>
    <property type="match status" value="1"/>
</dbReference>
<name>A0A371GW69_MUCPR</name>
<dbReference type="InterPro" id="IPR001680">
    <property type="entry name" value="WD40_rpt"/>
</dbReference>
<dbReference type="Gene3D" id="2.130.10.10">
    <property type="entry name" value="YVTN repeat-like/Quinoprotein amine dehydrogenase"/>
    <property type="match status" value="1"/>
</dbReference>
<dbReference type="GO" id="GO:0006355">
    <property type="term" value="P:regulation of DNA-templated transcription"/>
    <property type="evidence" value="ECO:0007669"/>
    <property type="project" value="InterPro"/>
</dbReference>
<dbReference type="EMBL" id="QJKJ01004309">
    <property type="protein sequence ID" value="RDX94673.1"/>
    <property type="molecule type" value="Genomic_DNA"/>
</dbReference>
<evidence type="ECO:0000256" key="2">
    <source>
        <dbReference type="ARBA" id="ARBA00022737"/>
    </source>
</evidence>
<dbReference type="InterPro" id="IPR054080">
    <property type="entry name" value="TPR1-like_2nd"/>
</dbReference>
<reference evidence="5" key="1">
    <citation type="submission" date="2018-05" db="EMBL/GenBank/DDBJ databases">
        <title>Draft genome of Mucuna pruriens seed.</title>
        <authorList>
            <person name="Nnadi N.E."/>
            <person name="Vos R."/>
            <person name="Hasami M.H."/>
            <person name="Devisetty U.K."/>
            <person name="Aguiy J.C."/>
        </authorList>
    </citation>
    <scope>NUCLEOTIDE SEQUENCE [LARGE SCALE GENOMIC DNA]</scope>
    <source>
        <strain evidence="5">JCA_2017</strain>
    </source>
</reference>